<sequence length="271" mass="30661">MLSDLNFVPVFLALMQTHSTQKAALKLGRSQSYVSKVLAQLREELGDPLFVRGGDGLSPTSYACEIEPKLKTALEQVQQALHPEVFDPTRLDKVTLHIVEPYLVACGSELIKAIRKETQAVIELRTWQKLSEPLIAEEDVDLGVHILSDKSQLFYQKKLHKGAGYIDGNPDGEYVKFMVSGINEYTHHFHAIDPSIEPTIQIDNYELMNRLMDDCYTIRYAPFAAHDHLTPIELDIAIIVKASRRNHPKIQWLMSLVEAVLAEKAKSWAEK</sequence>
<dbReference type="EMBL" id="CAOF01000078">
    <property type="protein sequence ID" value="CCO46164.1"/>
    <property type="molecule type" value="Genomic_DNA"/>
</dbReference>
<reference evidence="6 7" key="1">
    <citation type="journal article" date="2013" name="ISME J.">
        <title>Comparative genomics of pathogenic lineages of Vibrio nigripulchritudo identifies virulence-associated traits.</title>
        <authorList>
            <person name="Goudenege D."/>
            <person name="Labreuche Y."/>
            <person name="Krin E."/>
            <person name="Ansquer D."/>
            <person name="Mangenot S."/>
            <person name="Calteau A."/>
            <person name="Medigue C."/>
            <person name="Mazel D."/>
            <person name="Polz M.F."/>
            <person name="Le Roux F."/>
        </authorList>
    </citation>
    <scope>NUCLEOTIDE SEQUENCE [LARGE SCALE GENOMIC DNA]</scope>
    <source>
        <strain evidence="6 7">SOn1</strain>
    </source>
</reference>
<dbReference type="InterPro" id="IPR036388">
    <property type="entry name" value="WH-like_DNA-bd_sf"/>
</dbReference>
<dbReference type="InterPro" id="IPR036390">
    <property type="entry name" value="WH_DNA-bd_sf"/>
</dbReference>
<accession>A0AAV2VN74</accession>
<comment type="similarity">
    <text evidence="1">Belongs to the LysR transcriptional regulatory family.</text>
</comment>
<dbReference type="GO" id="GO:0003677">
    <property type="term" value="F:DNA binding"/>
    <property type="evidence" value="ECO:0007669"/>
    <property type="project" value="UniProtKB-KW"/>
</dbReference>
<feature type="domain" description="HTH lysR-type" evidence="5">
    <location>
        <begin position="10"/>
        <end position="60"/>
    </location>
</feature>
<evidence type="ECO:0000256" key="4">
    <source>
        <dbReference type="ARBA" id="ARBA00023163"/>
    </source>
</evidence>
<dbReference type="Pfam" id="PF00126">
    <property type="entry name" value="HTH_1"/>
    <property type="match status" value="1"/>
</dbReference>
<dbReference type="AlphaFoldDB" id="A0AAV2VN74"/>
<dbReference type="SUPFAM" id="SSF46785">
    <property type="entry name" value="Winged helix' DNA-binding domain"/>
    <property type="match status" value="1"/>
</dbReference>
<dbReference type="PANTHER" id="PTHR30118">
    <property type="entry name" value="HTH-TYPE TRANSCRIPTIONAL REGULATOR LEUO-RELATED"/>
    <property type="match status" value="1"/>
</dbReference>
<dbReference type="InterPro" id="IPR000847">
    <property type="entry name" value="LysR_HTH_N"/>
</dbReference>
<keyword evidence="2" id="KW-0805">Transcription regulation</keyword>
<keyword evidence="4" id="KW-0804">Transcription</keyword>
<evidence type="ECO:0000259" key="5">
    <source>
        <dbReference type="PROSITE" id="PS50931"/>
    </source>
</evidence>
<name>A0AAV2VN74_9VIBR</name>
<evidence type="ECO:0000313" key="6">
    <source>
        <dbReference type="EMBL" id="CCO46164.1"/>
    </source>
</evidence>
<dbReference type="PROSITE" id="PS50931">
    <property type="entry name" value="HTH_LYSR"/>
    <property type="match status" value="1"/>
</dbReference>
<gene>
    <name evidence="6" type="ORF">VIBNISOn1_1690009</name>
</gene>
<dbReference type="Gene3D" id="1.10.10.10">
    <property type="entry name" value="Winged helix-like DNA-binding domain superfamily/Winged helix DNA-binding domain"/>
    <property type="match status" value="1"/>
</dbReference>
<evidence type="ECO:0000313" key="7">
    <source>
        <dbReference type="Proteomes" id="UP000018211"/>
    </source>
</evidence>
<dbReference type="Proteomes" id="UP000018211">
    <property type="component" value="Unassembled WGS sequence"/>
</dbReference>
<proteinExistence type="inferred from homology"/>
<evidence type="ECO:0000256" key="1">
    <source>
        <dbReference type="ARBA" id="ARBA00009437"/>
    </source>
</evidence>
<evidence type="ECO:0000256" key="3">
    <source>
        <dbReference type="ARBA" id="ARBA00023125"/>
    </source>
</evidence>
<dbReference type="GO" id="GO:0003700">
    <property type="term" value="F:DNA-binding transcription factor activity"/>
    <property type="evidence" value="ECO:0007669"/>
    <property type="project" value="InterPro"/>
</dbReference>
<comment type="caution">
    <text evidence="6">The sequence shown here is derived from an EMBL/GenBank/DDBJ whole genome shotgun (WGS) entry which is preliminary data.</text>
</comment>
<organism evidence="6 7">
    <name type="scientific">Vibrio nigripulchritudo SOn1</name>
    <dbReference type="NCBI Taxonomy" id="1238450"/>
    <lineage>
        <taxon>Bacteria</taxon>
        <taxon>Pseudomonadati</taxon>
        <taxon>Pseudomonadota</taxon>
        <taxon>Gammaproteobacteria</taxon>
        <taxon>Vibrionales</taxon>
        <taxon>Vibrionaceae</taxon>
        <taxon>Vibrio</taxon>
    </lineage>
</organism>
<dbReference type="PANTHER" id="PTHR30118:SF15">
    <property type="entry name" value="TRANSCRIPTIONAL REGULATORY PROTEIN"/>
    <property type="match status" value="1"/>
</dbReference>
<dbReference type="InterPro" id="IPR050389">
    <property type="entry name" value="LysR-type_TF"/>
</dbReference>
<evidence type="ECO:0000256" key="2">
    <source>
        <dbReference type="ARBA" id="ARBA00023015"/>
    </source>
</evidence>
<keyword evidence="3" id="KW-0238">DNA-binding</keyword>
<protein>
    <submittedName>
        <fullName evidence="6">Transcriptional regulator, LysR family</fullName>
    </submittedName>
</protein>